<dbReference type="GO" id="GO:0051537">
    <property type="term" value="F:2 iron, 2 sulfur cluster binding"/>
    <property type="evidence" value="ECO:0007669"/>
    <property type="project" value="UniProtKB-KW"/>
</dbReference>
<dbReference type="PANTHER" id="PTHR43112">
    <property type="entry name" value="FERREDOXIN"/>
    <property type="match status" value="1"/>
</dbReference>
<dbReference type="Proteomes" id="UP000008141">
    <property type="component" value="Unassembled WGS sequence"/>
</dbReference>
<dbReference type="RefSeq" id="XP_005848685.1">
    <property type="nucleotide sequence ID" value="XM_005848623.1"/>
</dbReference>
<feature type="non-terminal residue" evidence="10">
    <location>
        <position position="1"/>
    </location>
</feature>
<dbReference type="InterPro" id="IPR001041">
    <property type="entry name" value="2Fe-2S_ferredoxin-type"/>
</dbReference>
<dbReference type="GO" id="GO:0009507">
    <property type="term" value="C:chloroplast"/>
    <property type="evidence" value="ECO:0007669"/>
    <property type="project" value="TreeGrafter"/>
</dbReference>
<dbReference type="Gene3D" id="3.10.20.30">
    <property type="match status" value="1"/>
</dbReference>
<reference evidence="10 11" key="1">
    <citation type="journal article" date="2010" name="Plant Cell">
        <title>The Chlorella variabilis NC64A genome reveals adaptation to photosymbiosis, coevolution with viruses, and cryptic sex.</title>
        <authorList>
            <person name="Blanc G."/>
            <person name="Duncan G."/>
            <person name="Agarkova I."/>
            <person name="Borodovsky M."/>
            <person name="Gurnon J."/>
            <person name="Kuo A."/>
            <person name="Lindquist E."/>
            <person name="Lucas S."/>
            <person name="Pangilinan J."/>
            <person name="Polle J."/>
            <person name="Salamov A."/>
            <person name="Terry A."/>
            <person name="Yamada T."/>
            <person name="Dunigan D.D."/>
            <person name="Grigoriev I.V."/>
            <person name="Claverie J.M."/>
            <person name="Van Etten J.L."/>
        </authorList>
    </citation>
    <scope>NUCLEOTIDE SEQUENCE [LARGE SCALE GENOMIC DNA]</scope>
    <source>
        <strain evidence="10 11">NC64A</strain>
    </source>
</reference>
<evidence type="ECO:0000259" key="9">
    <source>
        <dbReference type="PROSITE" id="PS51085"/>
    </source>
</evidence>
<dbReference type="eggNOG" id="ENOG502RZRG">
    <property type="taxonomic scope" value="Eukaryota"/>
</dbReference>
<dbReference type="KEGG" id="cvr:CHLNCDRAFT_14186"/>
<dbReference type="OrthoDB" id="1885901at2759"/>
<dbReference type="GeneID" id="17356127"/>
<keyword evidence="6" id="KW-0408">Iron</keyword>
<dbReference type="SUPFAM" id="SSF54292">
    <property type="entry name" value="2Fe-2S ferredoxin-like"/>
    <property type="match status" value="1"/>
</dbReference>
<evidence type="ECO:0000313" key="10">
    <source>
        <dbReference type="EMBL" id="EFN56583.1"/>
    </source>
</evidence>
<sequence>VAARARVELVDLEGVTHMLDVPEDATILEVAIDQGLDMPYDCKMGVCLRCSAKIESGEVTQPGGMISEECMEQGYALMCVCYPQTDCSVRVIPE</sequence>
<dbReference type="InterPro" id="IPR036010">
    <property type="entry name" value="2Fe-2S_ferredoxin-like_sf"/>
</dbReference>
<dbReference type="AlphaFoldDB" id="E1ZCD3"/>
<keyword evidence="2" id="KW-0813">Transport</keyword>
<evidence type="ECO:0000256" key="7">
    <source>
        <dbReference type="ARBA" id="ARBA00023014"/>
    </source>
</evidence>
<evidence type="ECO:0000256" key="1">
    <source>
        <dbReference type="ARBA" id="ARBA00007874"/>
    </source>
</evidence>
<name>E1ZCD3_CHLVA</name>
<evidence type="ECO:0000256" key="8">
    <source>
        <dbReference type="ARBA" id="ARBA00034078"/>
    </source>
</evidence>
<dbReference type="PANTHER" id="PTHR43112:SF9">
    <property type="entry name" value="FERREDOXIN C 1, CHLOROPLASTIC"/>
    <property type="match status" value="1"/>
</dbReference>
<keyword evidence="5" id="KW-0249">Electron transport</keyword>
<dbReference type="FunCoup" id="E1ZCD3">
    <property type="interactions" value="138"/>
</dbReference>
<dbReference type="EMBL" id="GL433841">
    <property type="protein sequence ID" value="EFN56583.1"/>
    <property type="molecule type" value="Genomic_DNA"/>
</dbReference>
<dbReference type="Pfam" id="PF00111">
    <property type="entry name" value="Fer2"/>
    <property type="match status" value="1"/>
</dbReference>
<dbReference type="PROSITE" id="PS51085">
    <property type="entry name" value="2FE2S_FER_2"/>
    <property type="match status" value="1"/>
</dbReference>
<comment type="cofactor">
    <cofactor evidence="8">
        <name>[2Fe-2S] cluster</name>
        <dbReference type="ChEBI" id="CHEBI:190135"/>
    </cofactor>
</comment>
<dbReference type="GO" id="GO:0046872">
    <property type="term" value="F:metal ion binding"/>
    <property type="evidence" value="ECO:0007669"/>
    <property type="project" value="UniProtKB-KW"/>
</dbReference>
<evidence type="ECO:0000256" key="6">
    <source>
        <dbReference type="ARBA" id="ARBA00023004"/>
    </source>
</evidence>
<accession>E1ZCD3</accession>
<dbReference type="InParanoid" id="E1ZCD3"/>
<comment type="similarity">
    <text evidence="1">Belongs to the 2Fe2S plant-type ferredoxin family.</text>
</comment>
<dbReference type="STRING" id="554065.E1ZCD3"/>
<dbReference type="CDD" id="cd00207">
    <property type="entry name" value="fer2"/>
    <property type="match status" value="1"/>
</dbReference>
<evidence type="ECO:0000313" key="11">
    <source>
        <dbReference type="Proteomes" id="UP000008141"/>
    </source>
</evidence>
<gene>
    <name evidence="10" type="ORF">CHLNCDRAFT_14186</name>
</gene>
<keyword evidence="3" id="KW-0001">2Fe-2S</keyword>
<organism evidence="11">
    <name type="scientific">Chlorella variabilis</name>
    <name type="common">Green alga</name>
    <dbReference type="NCBI Taxonomy" id="554065"/>
    <lineage>
        <taxon>Eukaryota</taxon>
        <taxon>Viridiplantae</taxon>
        <taxon>Chlorophyta</taxon>
        <taxon>core chlorophytes</taxon>
        <taxon>Trebouxiophyceae</taxon>
        <taxon>Chlorellales</taxon>
        <taxon>Chlorellaceae</taxon>
        <taxon>Chlorella clade</taxon>
        <taxon>Chlorella</taxon>
    </lineage>
</organism>
<keyword evidence="7" id="KW-0411">Iron-sulfur</keyword>
<proteinExistence type="inferred from homology"/>
<evidence type="ECO:0000256" key="3">
    <source>
        <dbReference type="ARBA" id="ARBA00022714"/>
    </source>
</evidence>
<evidence type="ECO:0000256" key="4">
    <source>
        <dbReference type="ARBA" id="ARBA00022723"/>
    </source>
</evidence>
<feature type="non-terminal residue" evidence="10">
    <location>
        <position position="94"/>
    </location>
</feature>
<keyword evidence="4" id="KW-0479">Metal-binding</keyword>
<dbReference type="InterPro" id="IPR012675">
    <property type="entry name" value="Beta-grasp_dom_sf"/>
</dbReference>
<evidence type="ECO:0000256" key="5">
    <source>
        <dbReference type="ARBA" id="ARBA00022982"/>
    </source>
</evidence>
<feature type="domain" description="2Fe-2S ferredoxin-type" evidence="9">
    <location>
        <begin position="5"/>
        <end position="94"/>
    </location>
</feature>
<keyword evidence="11" id="KW-1185">Reference proteome</keyword>
<evidence type="ECO:0000256" key="2">
    <source>
        <dbReference type="ARBA" id="ARBA00022448"/>
    </source>
</evidence>
<protein>
    <recommendedName>
        <fullName evidence="9">2Fe-2S ferredoxin-type domain-containing protein</fullName>
    </recommendedName>
</protein>